<comment type="cofactor">
    <cofactor evidence="11">
        <name>Mn(2+)</name>
        <dbReference type="ChEBI" id="CHEBI:29035"/>
    </cofactor>
</comment>
<protein>
    <recommendedName>
        <fullName evidence="4 11">2-isopropylmalate synthase</fullName>
        <ecNumber evidence="3 11">2.3.3.13</ecNumber>
    </recommendedName>
    <alternativeName>
        <fullName evidence="11">Alpha-IPM synthase</fullName>
    </alternativeName>
    <alternativeName>
        <fullName evidence="11">Alpha-isopropylmalate synthase</fullName>
    </alternativeName>
</protein>
<comment type="pathway">
    <text evidence="1 11">Amino-acid biosynthesis; L-leucine biosynthesis; L-leucine from 3-methyl-2-oxobutanoate: step 1/4.</text>
</comment>
<evidence type="ECO:0000256" key="6">
    <source>
        <dbReference type="ARBA" id="ARBA00022605"/>
    </source>
</evidence>
<evidence type="ECO:0000256" key="10">
    <source>
        <dbReference type="ARBA" id="ARBA00023304"/>
    </source>
</evidence>
<dbReference type="HAMAP" id="MF_01025">
    <property type="entry name" value="LeuA_type1"/>
    <property type="match status" value="1"/>
</dbReference>
<comment type="function">
    <text evidence="11">Catalyzes the condensation of the acetyl group of acetyl-CoA with 3-methyl-2-oxobutanoate (2-ketoisovalerate) to form 3-carboxy-3-hydroxy-4-methylpentanoate (2-isopropylmalate).</text>
</comment>
<name>A0ABS4JSB0_9FIRM</name>
<dbReference type="PROSITE" id="PS00815">
    <property type="entry name" value="AIPM_HOMOCIT_SYNTH_1"/>
    <property type="match status" value="1"/>
</dbReference>
<dbReference type="InterPro" id="IPR000891">
    <property type="entry name" value="PYR_CT"/>
</dbReference>
<evidence type="ECO:0000256" key="4">
    <source>
        <dbReference type="ARBA" id="ARBA00018198"/>
    </source>
</evidence>
<dbReference type="Pfam" id="PF00682">
    <property type="entry name" value="HMGL-like"/>
    <property type="match status" value="1"/>
</dbReference>
<proteinExistence type="inferred from homology"/>
<evidence type="ECO:0000256" key="1">
    <source>
        <dbReference type="ARBA" id="ARBA00004689"/>
    </source>
</evidence>
<keyword evidence="6 11" id="KW-0028">Amino-acid biosynthesis</keyword>
<feature type="domain" description="Pyruvate carboxyltransferase" evidence="12">
    <location>
        <begin position="5"/>
        <end position="267"/>
    </location>
</feature>
<dbReference type="NCBIfam" id="NF002086">
    <property type="entry name" value="PRK00915.1-3"/>
    <property type="match status" value="1"/>
</dbReference>
<dbReference type="InterPro" id="IPR054691">
    <property type="entry name" value="LeuA/HCS_post-cat"/>
</dbReference>
<keyword evidence="8 11" id="KW-0479">Metal-binding</keyword>
<dbReference type="GO" id="GO:0003852">
    <property type="term" value="F:2-isopropylmalate synthase activity"/>
    <property type="evidence" value="ECO:0007669"/>
    <property type="project" value="UniProtKB-EC"/>
</dbReference>
<keyword evidence="10 11" id="KW-0100">Branched-chain amino acid biosynthesis</keyword>
<dbReference type="SMART" id="SM00917">
    <property type="entry name" value="LeuA_dimer"/>
    <property type="match status" value="1"/>
</dbReference>
<keyword evidence="14" id="KW-1185">Reference proteome</keyword>
<dbReference type="SUPFAM" id="SSF110921">
    <property type="entry name" value="2-isopropylmalate synthase LeuA, allosteric (dimerisation) domain"/>
    <property type="match status" value="1"/>
</dbReference>
<reference evidence="13 14" key="1">
    <citation type="submission" date="2021-03" db="EMBL/GenBank/DDBJ databases">
        <title>Genomic Encyclopedia of Type Strains, Phase IV (KMG-IV): sequencing the most valuable type-strain genomes for metagenomic binning, comparative biology and taxonomic classification.</title>
        <authorList>
            <person name="Goeker M."/>
        </authorList>
    </citation>
    <scope>NUCLEOTIDE SEQUENCE [LARGE SCALE GENOMIC DNA]</scope>
    <source>
        <strain evidence="13 14">DSM 27138</strain>
    </source>
</reference>
<accession>A0ABS4JSB0</accession>
<dbReference type="PANTHER" id="PTHR10277:SF9">
    <property type="entry name" value="2-ISOPROPYLMALATE SYNTHASE 1, CHLOROPLASTIC-RELATED"/>
    <property type="match status" value="1"/>
</dbReference>
<dbReference type="NCBIfam" id="TIGR00973">
    <property type="entry name" value="leuA_bact"/>
    <property type="match status" value="1"/>
</dbReference>
<dbReference type="Pfam" id="PF22617">
    <property type="entry name" value="HCS_D2"/>
    <property type="match status" value="1"/>
</dbReference>
<dbReference type="InterPro" id="IPR002034">
    <property type="entry name" value="AIPM/Hcit_synth_CS"/>
</dbReference>
<dbReference type="Gene3D" id="1.10.238.260">
    <property type="match status" value="1"/>
</dbReference>
<keyword evidence="11" id="KW-0963">Cytoplasm</keyword>
<dbReference type="CDD" id="cd07940">
    <property type="entry name" value="DRE_TIM_IPMS"/>
    <property type="match status" value="1"/>
</dbReference>
<dbReference type="RefSeq" id="WP_209466044.1">
    <property type="nucleotide sequence ID" value="NZ_JAGGLG010000008.1"/>
</dbReference>
<dbReference type="Gene3D" id="3.20.20.70">
    <property type="entry name" value="Aldolase class I"/>
    <property type="match status" value="1"/>
</dbReference>
<feature type="binding site" evidence="11">
    <location>
        <position position="14"/>
    </location>
    <ligand>
        <name>Mn(2+)</name>
        <dbReference type="ChEBI" id="CHEBI:29035"/>
    </ligand>
</feature>
<keyword evidence="5 11" id="KW-0432">Leucine biosynthesis</keyword>
<dbReference type="InterPro" id="IPR013785">
    <property type="entry name" value="Aldolase_TIM"/>
</dbReference>
<feature type="region of interest" description="Regulatory domain" evidence="11">
    <location>
        <begin position="393"/>
        <end position="523"/>
    </location>
</feature>
<comment type="catalytic activity">
    <reaction evidence="11">
        <text>3-methyl-2-oxobutanoate + acetyl-CoA + H2O = (2S)-2-isopropylmalate + CoA + H(+)</text>
        <dbReference type="Rhea" id="RHEA:21524"/>
        <dbReference type="ChEBI" id="CHEBI:1178"/>
        <dbReference type="ChEBI" id="CHEBI:11851"/>
        <dbReference type="ChEBI" id="CHEBI:15377"/>
        <dbReference type="ChEBI" id="CHEBI:15378"/>
        <dbReference type="ChEBI" id="CHEBI:57287"/>
        <dbReference type="ChEBI" id="CHEBI:57288"/>
        <dbReference type="EC" id="2.3.3.13"/>
    </reaction>
</comment>
<feature type="binding site" evidence="11">
    <location>
        <position position="238"/>
    </location>
    <ligand>
        <name>Mn(2+)</name>
        <dbReference type="ChEBI" id="CHEBI:29035"/>
    </ligand>
</feature>
<keyword evidence="13" id="KW-0012">Acyltransferase</keyword>
<evidence type="ECO:0000259" key="12">
    <source>
        <dbReference type="PROSITE" id="PS50991"/>
    </source>
</evidence>
<feature type="binding site" evidence="11">
    <location>
        <position position="202"/>
    </location>
    <ligand>
        <name>Mn(2+)</name>
        <dbReference type="ChEBI" id="CHEBI:29035"/>
    </ligand>
</feature>
<dbReference type="Gene3D" id="3.30.160.270">
    <property type="match status" value="1"/>
</dbReference>
<dbReference type="EC" id="2.3.3.13" evidence="3 11"/>
<dbReference type="Pfam" id="PF08502">
    <property type="entry name" value="LeuA_dimer"/>
    <property type="match status" value="1"/>
</dbReference>
<evidence type="ECO:0000313" key="13">
    <source>
        <dbReference type="EMBL" id="MBP2017901.1"/>
    </source>
</evidence>
<dbReference type="EMBL" id="JAGGLG010000008">
    <property type="protein sequence ID" value="MBP2017901.1"/>
    <property type="molecule type" value="Genomic_DNA"/>
</dbReference>
<evidence type="ECO:0000256" key="2">
    <source>
        <dbReference type="ARBA" id="ARBA00009396"/>
    </source>
</evidence>
<dbReference type="InterPro" id="IPR050073">
    <property type="entry name" value="2-IPM_HCS-like"/>
</dbReference>
<dbReference type="PROSITE" id="PS00816">
    <property type="entry name" value="AIPM_HOMOCIT_SYNTH_2"/>
    <property type="match status" value="1"/>
</dbReference>
<dbReference type="PANTHER" id="PTHR10277">
    <property type="entry name" value="HOMOCITRATE SYNTHASE-RELATED"/>
    <property type="match status" value="1"/>
</dbReference>
<dbReference type="SUPFAM" id="SSF51569">
    <property type="entry name" value="Aldolase"/>
    <property type="match status" value="1"/>
</dbReference>
<dbReference type="InterPro" id="IPR013709">
    <property type="entry name" value="2-isopropylmalate_synth_dimer"/>
</dbReference>
<dbReference type="InterPro" id="IPR036230">
    <property type="entry name" value="LeuA_allosteric_dom_sf"/>
</dbReference>
<dbReference type="NCBIfam" id="NF002088">
    <property type="entry name" value="PRK00915.1-5"/>
    <property type="match status" value="1"/>
</dbReference>
<evidence type="ECO:0000256" key="8">
    <source>
        <dbReference type="ARBA" id="ARBA00022723"/>
    </source>
</evidence>
<keyword evidence="9 11" id="KW-0464">Manganese</keyword>
<feature type="binding site" evidence="11">
    <location>
        <position position="204"/>
    </location>
    <ligand>
        <name>Mn(2+)</name>
        <dbReference type="ChEBI" id="CHEBI:29035"/>
    </ligand>
</feature>
<gene>
    <name evidence="11" type="primary">leuA</name>
    <name evidence="13" type="ORF">J2Z79_001287</name>
</gene>
<dbReference type="InterPro" id="IPR005671">
    <property type="entry name" value="LeuA_bact_synth"/>
</dbReference>
<evidence type="ECO:0000256" key="5">
    <source>
        <dbReference type="ARBA" id="ARBA00022430"/>
    </source>
</evidence>
<dbReference type="PROSITE" id="PS50991">
    <property type="entry name" value="PYR_CT"/>
    <property type="match status" value="1"/>
</dbReference>
<sequence>MTRRIRIFDTTLRDGEQAPGFGMTAEAKLEVARQLARLGVDVMEAGFPAASPGDFEAVRKIAETVSGPTIAGLARANEADIRRCYEAVKGAAKPRIHTFIATSPIHMQYKLRKSPDEVVKAARDAVALARSLGPEVEFSAEDATRSDWNFLVQIFTVAARAGATVLNVPDTVGYTTPKEYYDLIRYLIEHVDAPEGVQFSVHCHDDLGLAVANTLAAVEAGATQVECTVNGIGERAGNASLEEIVMALRVRHDQWGVETGINTREIYRTSRLLQSVTGVAVQPNKAIVGANAFAHESGIHQDGMLKHRDTYEIMKPEDVGVPESALVLGKHSGRAAFRARLEHLGYQLTDAEIDSAFQRFKEVADRKKAVTDHDLLAIIGEEQAHRTVTEVCRLLTFQVVAGNETMATATVRLVRDAAVQQEAASGDGPVNALYHAIDRAARFEGQLLDYRLNAVTEGQDALGEVTVRVRSGDRVASGRGTSTDVLEASARAYINAINKILSGAALAVADDPAPGWQMRAYGD</sequence>
<evidence type="ECO:0000256" key="9">
    <source>
        <dbReference type="ARBA" id="ARBA00023211"/>
    </source>
</evidence>
<evidence type="ECO:0000256" key="3">
    <source>
        <dbReference type="ARBA" id="ARBA00012973"/>
    </source>
</evidence>
<keyword evidence="7 11" id="KW-0808">Transferase</keyword>
<evidence type="ECO:0000256" key="11">
    <source>
        <dbReference type="HAMAP-Rule" id="MF_01025"/>
    </source>
</evidence>
<comment type="caution">
    <text evidence="13">The sequence shown here is derived from an EMBL/GenBank/DDBJ whole genome shotgun (WGS) entry which is preliminary data.</text>
</comment>
<comment type="similarity">
    <text evidence="2 11">Belongs to the alpha-IPM synthase/homocitrate synthase family. LeuA type 1 subfamily.</text>
</comment>
<organism evidence="13 14">
    <name type="scientific">Symbiobacterium terraclitae</name>
    <dbReference type="NCBI Taxonomy" id="557451"/>
    <lineage>
        <taxon>Bacteria</taxon>
        <taxon>Bacillati</taxon>
        <taxon>Bacillota</taxon>
        <taxon>Clostridia</taxon>
        <taxon>Eubacteriales</taxon>
        <taxon>Symbiobacteriaceae</taxon>
        <taxon>Symbiobacterium</taxon>
    </lineage>
</organism>
<dbReference type="NCBIfam" id="NF002085">
    <property type="entry name" value="PRK00915.1-2"/>
    <property type="match status" value="1"/>
</dbReference>
<evidence type="ECO:0000313" key="14">
    <source>
        <dbReference type="Proteomes" id="UP001519289"/>
    </source>
</evidence>
<evidence type="ECO:0000256" key="7">
    <source>
        <dbReference type="ARBA" id="ARBA00022679"/>
    </source>
</evidence>
<comment type="subunit">
    <text evidence="11">Homodimer.</text>
</comment>
<dbReference type="Proteomes" id="UP001519289">
    <property type="component" value="Unassembled WGS sequence"/>
</dbReference>